<reference evidence="2 3" key="1">
    <citation type="submission" date="2018-08" db="EMBL/GenBank/DDBJ databases">
        <title>A genome reference for cultivated species of the human gut microbiota.</title>
        <authorList>
            <person name="Zou Y."/>
            <person name="Xue W."/>
            <person name="Luo G."/>
        </authorList>
    </citation>
    <scope>NUCLEOTIDE SEQUENCE [LARGE SCALE GENOMIC DNA]</scope>
    <source>
        <strain evidence="2 3">OM05-6AA</strain>
    </source>
</reference>
<proteinExistence type="predicted"/>
<evidence type="ECO:0000256" key="1">
    <source>
        <dbReference type="SAM" id="Phobius"/>
    </source>
</evidence>
<dbReference type="EMBL" id="QSUG01000013">
    <property type="protein sequence ID" value="RGN21524.1"/>
    <property type="molecule type" value="Genomic_DNA"/>
</dbReference>
<feature type="transmembrane region" description="Helical" evidence="1">
    <location>
        <begin position="78"/>
        <end position="98"/>
    </location>
</feature>
<dbReference type="Proteomes" id="UP000260970">
    <property type="component" value="Unassembled WGS sequence"/>
</dbReference>
<keyword evidence="1" id="KW-0812">Transmembrane</keyword>
<organism evidence="2 3">
    <name type="scientific">Agathobacter rectalis</name>
    <dbReference type="NCBI Taxonomy" id="39491"/>
    <lineage>
        <taxon>Bacteria</taxon>
        <taxon>Bacillati</taxon>
        <taxon>Bacillota</taxon>
        <taxon>Clostridia</taxon>
        <taxon>Lachnospirales</taxon>
        <taxon>Lachnospiraceae</taxon>
        <taxon>Agathobacter</taxon>
    </lineage>
</organism>
<keyword evidence="1" id="KW-1133">Transmembrane helix</keyword>
<dbReference type="AlphaFoldDB" id="A0A3E5AKY8"/>
<gene>
    <name evidence="2" type="ORF">DXB72_12000</name>
</gene>
<keyword evidence="1" id="KW-0472">Membrane</keyword>
<sequence length="204" mass="23240">MTAIFVVLCNALIIYLFKKNDNELCEKMNNTYIYRMYVFSFVAGLIIGNMPEPLNNLLVIPTVVVFVAAETDMMMQQIYSVTCIVCLITGIGLIPSYNYGFKNYLIRVVACGLLLLIFRGLKALNTGDIELIFSLTPYFYIVSMEYSRPTFIESFLFFMAGACVFSLVMNFKKYIKDKITSFPFAVPTCVCYCSYFVLLNVIYG</sequence>
<feature type="transmembrane region" description="Helical" evidence="1">
    <location>
        <begin position="150"/>
        <end position="170"/>
    </location>
</feature>
<feature type="transmembrane region" description="Helical" evidence="1">
    <location>
        <begin position="182"/>
        <end position="203"/>
    </location>
</feature>
<accession>A0A3E5AKY8</accession>
<comment type="caution">
    <text evidence="2">The sequence shown here is derived from an EMBL/GenBank/DDBJ whole genome shotgun (WGS) entry which is preliminary data.</text>
</comment>
<evidence type="ECO:0008006" key="4">
    <source>
        <dbReference type="Google" id="ProtNLM"/>
    </source>
</evidence>
<name>A0A3E5AKY8_9FIRM</name>
<evidence type="ECO:0000313" key="2">
    <source>
        <dbReference type="EMBL" id="RGN21524.1"/>
    </source>
</evidence>
<feature type="transmembrane region" description="Helical" evidence="1">
    <location>
        <begin position="104"/>
        <end position="121"/>
    </location>
</feature>
<evidence type="ECO:0000313" key="3">
    <source>
        <dbReference type="Proteomes" id="UP000260970"/>
    </source>
</evidence>
<protein>
    <recommendedName>
        <fullName evidence="4">Prepilin type IV endopeptidase peptidase domain-containing protein</fullName>
    </recommendedName>
</protein>